<gene>
    <name evidence="1" type="ORF">FC83_GL001645</name>
</gene>
<dbReference type="Proteomes" id="UP000051236">
    <property type="component" value="Unassembled WGS sequence"/>
</dbReference>
<dbReference type="InterPro" id="IPR011051">
    <property type="entry name" value="RmlC_Cupin_sf"/>
</dbReference>
<dbReference type="AlphaFoldDB" id="X0QIJ4"/>
<proteinExistence type="predicted"/>
<accession>X0QIJ4</accession>
<dbReference type="EMBL" id="AZGA01000088">
    <property type="protein sequence ID" value="KRM30511.1"/>
    <property type="molecule type" value="Genomic_DNA"/>
</dbReference>
<dbReference type="SUPFAM" id="SSF51182">
    <property type="entry name" value="RmlC-like cupins"/>
    <property type="match status" value="1"/>
</dbReference>
<dbReference type="RefSeq" id="WP_035450726.1">
    <property type="nucleotide sequence ID" value="NZ_AZGA01000088.1"/>
</dbReference>
<keyword evidence="2" id="KW-1185">Reference proteome</keyword>
<dbReference type="Gene3D" id="2.60.120.10">
    <property type="entry name" value="Jelly Rolls"/>
    <property type="match status" value="1"/>
</dbReference>
<dbReference type="PATRIC" id="fig|1423734.3.peg.1664"/>
<dbReference type="OrthoDB" id="8613219at2"/>
<reference evidence="1 2" key="1">
    <citation type="journal article" date="2015" name="Genome Announc.">
        <title>Expanding the biotechnology potential of lactobacilli through comparative genomics of 213 strains and associated genera.</title>
        <authorList>
            <person name="Sun Z."/>
            <person name="Harris H.M."/>
            <person name="McCann A."/>
            <person name="Guo C."/>
            <person name="Argimon S."/>
            <person name="Zhang W."/>
            <person name="Yang X."/>
            <person name="Jeffery I.B."/>
            <person name="Cooney J.C."/>
            <person name="Kagawa T.F."/>
            <person name="Liu W."/>
            <person name="Song Y."/>
            <person name="Salvetti E."/>
            <person name="Wrobel A."/>
            <person name="Rasinkangas P."/>
            <person name="Parkhill J."/>
            <person name="Rea M.C."/>
            <person name="O'Sullivan O."/>
            <person name="Ritari J."/>
            <person name="Douillard F.P."/>
            <person name="Paul Ross R."/>
            <person name="Yang R."/>
            <person name="Briner A.E."/>
            <person name="Felis G.E."/>
            <person name="de Vos W.M."/>
            <person name="Barrangou R."/>
            <person name="Klaenhammer T.R."/>
            <person name="Caufield P.W."/>
            <person name="Cui Y."/>
            <person name="Zhang H."/>
            <person name="O'Toole P.W."/>
        </authorList>
    </citation>
    <scope>NUCLEOTIDE SEQUENCE [LARGE SCALE GENOMIC DNA]</scope>
    <source>
        <strain evidence="1 2">DSM 18527</strain>
    </source>
</reference>
<dbReference type="InterPro" id="IPR014710">
    <property type="entry name" value="RmlC-like_jellyroll"/>
</dbReference>
<name>X0QIJ4_9LACO</name>
<dbReference type="eggNOG" id="COG1917">
    <property type="taxonomic scope" value="Bacteria"/>
</dbReference>
<dbReference type="STRING" id="1423734.FC83_GL001645"/>
<organism evidence="1 2">
    <name type="scientific">Agrilactobacillus composti DSM 18527 = JCM 14202</name>
    <dbReference type="NCBI Taxonomy" id="1423734"/>
    <lineage>
        <taxon>Bacteria</taxon>
        <taxon>Bacillati</taxon>
        <taxon>Bacillota</taxon>
        <taxon>Bacilli</taxon>
        <taxon>Lactobacillales</taxon>
        <taxon>Lactobacillaceae</taxon>
        <taxon>Agrilactobacillus</taxon>
    </lineage>
</organism>
<protein>
    <recommendedName>
        <fullName evidence="3">Cupin 2 conserved barrel domain-containing protein</fullName>
    </recommendedName>
</protein>
<evidence type="ECO:0008006" key="3">
    <source>
        <dbReference type="Google" id="ProtNLM"/>
    </source>
</evidence>
<comment type="caution">
    <text evidence="1">The sequence shown here is derived from an EMBL/GenBank/DDBJ whole genome shotgun (WGS) entry which is preliminary data.</text>
</comment>
<sequence length="93" mass="10160">MIGTESDQLGVVLNNDRFQTIKKAVATGDTIPKHHHPGNQVVFICTQGQIDIFLDDDEVHHLHAGSVLGFAGEHYINGKALQDAEVCITLIKD</sequence>
<evidence type="ECO:0000313" key="2">
    <source>
        <dbReference type="Proteomes" id="UP000051236"/>
    </source>
</evidence>
<evidence type="ECO:0000313" key="1">
    <source>
        <dbReference type="EMBL" id="KRM30511.1"/>
    </source>
</evidence>